<dbReference type="OrthoDB" id="72441at2759"/>
<comment type="caution">
    <text evidence="2">The sequence shown here is derived from an EMBL/GenBank/DDBJ whole genome shotgun (WGS) entry which is preliminary data.</text>
</comment>
<organism evidence="2 3">
    <name type="scientific">Dentipellis fragilis</name>
    <dbReference type="NCBI Taxonomy" id="205917"/>
    <lineage>
        <taxon>Eukaryota</taxon>
        <taxon>Fungi</taxon>
        <taxon>Dikarya</taxon>
        <taxon>Basidiomycota</taxon>
        <taxon>Agaricomycotina</taxon>
        <taxon>Agaricomycetes</taxon>
        <taxon>Russulales</taxon>
        <taxon>Hericiaceae</taxon>
        <taxon>Dentipellis</taxon>
    </lineage>
</organism>
<dbReference type="Proteomes" id="UP000298327">
    <property type="component" value="Unassembled WGS sequence"/>
</dbReference>
<feature type="compositionally biased region" description="Polar residues" evidence="1">
    <location>
        <begin position="7"/>
        <end position="19"/>
    </location>
</feature>
<accession>A0A4Y9YKF0</accession>
<evidence type="ECO:0000313" key="2">
    <source>
        <dbReference type="EMBL" id="TFY62107.1"/>
    </source>
</evidence>
<proteinExistence type="predicted"/>
<dbReference type="EMBL" id="SEOQ01000479">
    <property type="protein sequence ID" value="TFY62107.1"/>
    <property type="molecule type" value="Genomic_DNA"/>
</dbReference>
<dbReference type="STRING" id="205917.A0A4Y9YKF0"/>
<dbReference type="AlphaFoldDB" id="A0A4Y9YKF0"/>
<gene>
    <name evidence="2" type="ORF">EVG20_g6829</name>
</gene>
<reference evidence="2 3" key="1">
    <citation type="submission" date="2019-02" db="EMBL/GenBank/DDBJ databases">
        <title>Genome sequencing of the rare red list fungi Dentipellis fragilis.</title>
        <authorList>
            <person name="Buettner E."/>
            <person name="Kellner H."/>
        </authorList>
    </citation>
    <scope>NUCLEOTIDE SEQUENCE [LARGE SCALE GENOMIC DNA]</scope>
    <source>
        <strain evidence="2 3">DSM 105465</strain>
    </source>
</reference>
<feature type="region of interest" description="Disordered" evidence="1">
    <location>
        <begin position="1"/>
        <end position="43"/>
    </location>
</feature>
<sequence length="217" mass="24118">MRGTVRGASSASHGHITTNPPFPPPGMSSQYLEPPPVDALKLGDPSEVNAARLRVNKRNSGLLSAISLPQIRHSWHGSIKSSLQKGKRRASTSEQPVDDVGVSQSIELPHDISVKDASLPDDKDVYRWAAVYENQRGVTLFSSANYSPQSLLPIDPPAFTLADAEDLRNKQAEVSLNDYPLPDGTWRWVSNAWMIDMPGEGEVQYDGFEYNWFFRKR</sequence>
<feature type="non-terminal residue" evidence="2">
    <location>
        <position position="217"/>
    </location>
</feature>
<keyword evidence="3" id="KW-1185">Reference proteome</keyword>
<feature type="region of interest" description="Disordered" evidence="1">
    <location>
        <begin position="79"/>
        <end position="99"/>
    </location>
</feature>
<evidence type="ECO:0000313" key="3">
    <source>
        <dbReference type="Proteomes" id="UP000298327"/>
    </source>
</evidence>
<protein>
    <submittedName>
        <fullName evidence="2">Uncharacterized protein</fullName>
    </submittedName>
</protein>
<name>A0A4Y9YKF0_9AGAM</name>
<evidence type="ECO:0000256" key="1">
    <source>
        <dbReference type="SAM" id="MobiDB-lite"/>
    </source>
</evidence>